<accession>I0Z5Y8</accession>
<organism evidence="2 3">
    <name type="scientific">Coccomyxa subellipsoidea (strain C-169)</name>
    <name type="common">Green microalga</name>
    <dbReference type="NCBI Taxonomy" id="574566"/>
    <lineage>
        <taxon>Eukaryota</taxon>
        <taxon>Viridiplantae</taxon>
        <taxon>Chlorophyta</taxon>
        <taxon>core chlorophytes</taxon>
        <taxon>Trebouxiophyceae</taxon>
        <taxon>Trebouxiophyceae incertae sedis</taxon>
        <taxon>Coccomyxaceae</taxon>
        <taxon>Coccomyxa</taxon>
        <taxon>Coccomyxa subellipsoidea</taxon>
    </lineage>
</organism>
<keyword evidence="1" id="KW-0812">Transmembrane</keyword>
<evidence type="ECO:0000313" key="3">
    <source>
        <dbReference type="Proteomes" id="UP000007264"/>
    </source>
</evidence>
<dbReference type="KEGG" id="csl:COCSUDRAFT_61053"/>
<dbReference type="AlphaFoldDB" id="I0Z5Y8"/>
<comment type="caution">
    <text evidence="2">The sequence shown here is derived from an EMBL/GenBank/DDBJ whole genome shotgun (WGS) entry which is preliminary data.</text>
</comment>
<feature type="transmembrane region" description="Helical" evidence="1">
    <location>
        <begin position="46"/>
        <end position="69"/>
    </location>
</feature>
<dbReference type="Proteomes" id="UP000007264">
    <property type="component" value="Unassembled WGS sequence"/>
</dbReference>
<reference evidence="2 3" key="1">
    <citation type="journal article" date="2012" name="Genome Biol.">
        <title>The genome of the polar eukaryotic microalga coccomyxa subellipsoidea reveals traits of cold adaptation.</title>
        <authorList>
            <person name="Blanc G."/>
            <person name="Agarkova I."/>
            <person name="Grimwood J."/>
            <person name="Kuo A."/>
            <person name="Brueggeman A."/>
            <person name="Dunigan D."/>
            <person name="Gurnon J."/>
            <person name="Ladunga I."/>
            <person name="Lindquist E."/>
            <person name="Lucas S."/>
            <person name="Pangilinan J."/>
            <person name="Proschold T."/>
            <person name="Salamov A."/>
            <person name="Schmutz J."/>
            <person name="Weeks D."/>
            <person name="Yamada T."/>
            <person name="Claverie J.M."/>
            <person name="Grigoriev I."/>
            <person name="Van Etten J."/>
            <person name="Lomsadze A."/>
            <person name="Borodovsky M."/>
        </authorList>
    </citation>
    <scope>NUCLEOTIDE SEQUENCE [LARGE SCALE GENOMIC DNA]</scope>
    <source>
        <strain evidence="2 3">C-169</strain>
    </source>
</reference>
<dbReference type="GeneID" id="17044061"/>
<dbReference type="RefSeq" id="XP_005650601.1">
    <property type="nucleotide sequence ID" value="XM_005650544.1"/>
</dbReference>
<sequence>MNSEMADLGASYWTAEDAGVDESMAKGDQGSGRAGAKERPEYWSKFGIVGAPQAILYYSSFVVFSLFMFRNSSSGTTVMPKSG</sequence>
<proteinExistence type="predicted"/>
<keyword evidence="3" id="KW-1185">Reference proteome</keyword>
<dbReference type="EMBL" id="AGSI01000003">
    <property type="protein sequence ID" value="EIE26057.1"/>
    <property type="molecule type" value="Genomic_DNA"/>
</dbReference>
<name>I0Z5Y8_COCSC</name>
<keyword evidence="1" id="KW-0472">Membrane</keyword>
<keyword evidence="1" id="KW-1133">Transmembrane helix</keyword>
<evidence type="ECO:0000313" key="2">
    <source>
        <dbReference type="EMBL" id="EIE26057.1"/>
    </source>
</evidence>
<gene>
    <name evidence="2" type="ORF">COCSUDRAFT_61053</name>
</gene>
<evidence type="ECO:0000256" key="1">
    <source>
        <dbReference type="SAM" id="Phobius"/>
    </source>
</evidence>
<protein>
    <submittedName>
        <fullName evidence="2">Uncharacterized protein</fullName>
    </submittedName>
</protein>